<sequence>MRPDELGGHVLILPSAPSAAGPEPSAGHCS</sequence>
<reference evidence="1 2" key="1">
    <citation type="journal article" date="2018" name="Front. Plant Sci.">
        <title>Red Clover (Trifolium pratense) and Zigzag Clover (T. medium) - A Picture of Genomic Similarities and Differences.</title>
        <authorList>
            <person name="Dluhosova J."/>
            <person name="Istvanek J."/>
            <person name="Nedelnik J."/>
            <person name="Repkova J."/>
        </authorList>
    </citation>
    <scope>NUCLEOTIDE SEQUENCE [LARGE SCALE GENOMIC DNA]</scope>
    <source>
        <strain evidence="2">cv. 10/8</strain>
        <tissue evidence="1">Leaf</tissue>
    </source>
</reference>
<dbReference type="Proteomes" id="UP000265520">
    <property type="component" value="Unassembled WGS sequence"/>
</dbReference>
<dbReference type="EMBL" id="LXQA010974200">
    <property type="protein sequence ID" value="MCI79464.1"/>
    <property type="molecule type" value="Genomic_DNA"/>
</dbReference>
<organism evidence="1 2">
    <name type="scientific">Trifolium medium</name>
    <dbReference type="NCBI Taxonomy" id="97028"/>
    <lineage>
        <taxon>Eukaryota</taxon>
        <taxon>Viridiplantae</taxon>
        <taxon>Streptophyta</taxon>
        <taxon>Embryophyta</taxon>
        <taxon>Tracheophyta</taxon>
        <taxon>Spermatophyta</taxon>
        <taxon>Magnoliopsida</taxon>
        <taxon>eudicotyledons</taxon>
        <taxon>Gunneridae</taxon>
        <taxon>Pentapetalae</taxon>
        <taxon>rosids</taxon>
        <taxon>fabids</taxon>
        <taxon>Fabales</taxon>
        <taxon>Fabaceae</taxon>
        <taxon>Papilionoideae</taxon>
        <taxon>50 kb inversion clade</taxon>
        <taxon>NPAAA clade</taxon>
        <taxon>Hologalegina</taxon>
        <taxon>IRL clade</taxon>
        <taxon>Trifolieae</taxon>
        <taxon>Trifolium</taxon>
    </lineage>
</organism>
<protein>
    <submittedName>
        <fullName evidence="1">Uncharacterized protein</fullName>
    </submittedName>
</protein>
<evidence type="ECO:0000313" key="2">
    <source>
        <dbReference type="Proteomes" id="UP000265520"/>
    </source>
</evidence>
<name>A0A392UTW3_9FABA</name>
<evidence type="ECO:0000313" key="1">
    <source>
        <dbReference type="EMBL" id="MCI79464.1"/>
    </source>
</evidence>
<proteinExistence type="predicted"/>
<accession>A0A392UTW3</accession>
<dbReference type="AlphaFoldDB" id="A0A392UTW3"/>
<comment type="caution">
    <text evidence="1">The sequence shown here is derived from an EMBL/GenBank/DDBJ whole genome shotgun (WGS) entry which is preliminary data.</text>
</comment>
<keyword evidence="2" id="KW-1185">Reference proteome</keyword>